<protein>
    <submittedName>
        <fullName evidence="1">Uncharacterized protein</fullName>
    </submittedName>
</protein>
<dbReference type="PROSITE" id="PS50829">
    <property type="entry name" value="GYF"/>
    <property type="match status" value="1"/>
</dbReference>
<name>A0A183PTZ6_9TREM</name>
<dbReference type="Proteomes" id="UP000269396">
    <property type="component" value="Unassembled WGS sequence"/>
</dbReference>
<accession>A0A183PTZ6</accession>
<dbReference type="SUPFAM" id="SSF55277">
    <property type="entry name" value="GYF domain"/>
    <property type="match status" value="1"/>
</dbReference>
<keyword evidence="2" id="KW-1185">Reference proteome</keyword>
<dbReference type="InterPro" id="IPR003169">
    <property type="entry name" value="GYF"/>
</dbReference>
<gene>
    <name evidence="1" type="ORF">SMTD_LOCUS17832</name>
</gene>
<dbReference type="STRING" id="31246.A0A183PTZ6"/>
<evidence type="ECO:0000313" key="2">
    <source>
        <dbReference type="Proteomes" id="UP000269396"/>
    </source>
</evidence>
<dbReference type="AlphaFoldDB" id="A0A183PTZ6"/>
<dbReference type="Gene3D" id="3.30.1490.40">
    <property type="match status" value="1"/>
</dbReference>
<dbReference type="SMART" id="SM00444">
    <property type="entry name" value="GYF"/>
    <property type="match status" value="1"/>
</dbReference>
<sequence>MTAQPESFQFSPQWIRELSDDAFNSRRQPSHSPTEGRVSSKSPNLFSNFVQKHSNFSVPGDKRKGSLPNSLTVSLLDIVVGKVSKPVWPGDTICAPSVAETDRHVSVNKVPDTIGLNTTGHPLPSSGARPLEVQHVGGSLLSGNSSVVSNPTLNINSILPNDGIPVPRSDPYSHNNTDSYNNQSKRAVSAYYGISDPDKALDSSVNSNAIWMQQHIWSKSVPQHLHGFNPIDSSSNSVSNFCGVATTETNRHSSCSVPDAENIHGFFSQLSSFDRLVQSNSSQAYPLSNSSVQHPPNILSAEKGFVRRNGCDQSDEHMWLYEDPQGRTQGTFSDAQMNEWLMAGIYFTPNLRIRRQCDDTFSTLGPNMPDRSVEER</sequence>
<organism evidence="1 2">
    <name type="scientific">Schistosoma mattheei</name>
    <dbReference type="NCBI Taxonomy" id="31246"/>
    <lineage>
        <taxon>Eukaryota</taxon>
        <taxon>Metazoa</taxon>
        <taxon>Spiralia</taxon>
        <taxon>Lophotrochozoa</taxon>
        <taxon>Platyhelminthes</taxon>
        <taxon>Trematoda</taxon>
        <taxon>Digenea</taxon>
        <taxon>Strigeidida</taxon>
        <taxon>Schistosomatoidea</taxon>
        <taxon>Schistosomatidae</taxon>
        <taxon>Schistosoma</taxon>
    </lineage>
</organism>
<evidence type="ECO:0000313" key="1">
    <source>
        <dbReference type="EMBL" id="VDP75299.1"/>
    </source>
</evidence>
<dbReference type="Pfam" id="PF02213">
    <property type="entry name" value="GYF"/>
    <property type="match status" value="1"/>
</dbReference>
<reference evidence="1 2" key="1">
    <citation type="submission" date="2018-11" db="EMBL/GenBank/DDBJ databases">
        <authorList>
            <consortium name="Pathogen Informatics"/>
        </authorList>
    </citation>
    <scope>NUCLEOTIDE SEQUENCE [LARGE SCALE GENOMIC DNA]</scope>
    <source>
        <strain>Denwood</strain>
        <strain evidence="2">Zambia</strain>
    </source>
</reference>
<dbReference type="InterPro" id="IPR035445">
    <property type="entry name" value="GYF-like_dom_sf"/>
</dbReference>
<proteinExistence type="predicted"/>
<dbReference type="EMBL" id="UZAL01039364">
    <property type="protein sequence ID" value="VDP75299.1"/>
    <property type="molecule type" value="Genomic_DNA"/>
</dbReference>